<reference evidence="15" key="1">
    <citation type="submission" date="2025-08" db="UniProtKB">
        <authorList>
            <consortium name="Ensembl"/>
        </authorList>
    </citation>
    <scope>IDENTIFICATION</scope>
</reference>
<evidence type="ECO:0000256" key="2">
    <source>
        <dbReference type="ARBA" id="ARBA00004246"/>
    </source>
</evidence>
<feature type="region of interest" description="Disordered" evidence="12">
    <location>
        <begin position="1"/>
        <end position="36"/>
    </location>
</feature>
<dbReference type="CDD" id="cd11919">
    <property type="entry name" value="SH3_Sorbs1_1"/>
    <property type="match status" value="1"/>
</dbReference>
<dbReference type="Gene3D" id="2.30.30.40">
    <property type="entry name" value="SH3 Domains"/>
    <property type="match status" value="3"/>
</dbReference>
<feature type="compositionally biased region" description="Pro residues" evidence="12">
    <location>
        <begin position="241"/>
        <end position="253"/>
    </location>
</feature>
<dbReference type="Pfam" id="PF07653">
    <property type="entry name" value="SH3_2"/>
    <property type="match status" value="1"/>
</dbReference>
<feature type="compositionally biased region" description="Basic and acidic residues" evidence="12">
    <location>
        <begin position="1005"/>
        <end position="1023"/>
    </location>
</feature>
<feature type="compositionally biased region" description="Low complexity" evidence="12">
    <location>
        <begin position="922"/>
        <end position="936"/>
    </location>
</feature>
<dbReference type="Pfam" id="PF14604">
    <property type="entry name" value="SH3_9"/>
    <property type="match status" value="1"/>
</dbReference>
<reference evidence="15" key="2">
    <citation type="submission" date="2025-09" db="UniProtKB">
        <authorList>
            <consortium name="Ensembl"/>
        </authorList>
    </citation>
    <scope>IDENTIFICATION</scope>
</reference>
<evidence type="ECO:0000256" key="6">
    <source>
        <dbReference type="ARBA" id="ARBA00022490"/>
    </source>
</evidence>
<dbReference type="CDD" id="cd11916">
    <property type="entry name" value="SH3_Sorbs1_3"/>
    <property type="match status" value="1"/>
</dbReference>
<evidence type="ECO:0000256" key="7">
    <source>
        <dbReference type="ARBA" id="ARBA00022553"/>
    </source>
</evidence>
<feature type="compositionally biased region" description="Basic and acidic residues" evidence="12">
    <location>
        <begin position="490"/>
        <end position="514"/>
    </location>
</feature>
<feature type="compositionally biased region" description="Polar residues" evidence="12">
    <location>
        <begin position="76"/>
        <end position="99"/>
    </location>
</feature>
<dbReference type="PROSITE" id="PS50002">
    <property type="entry name" value="SH3"/>
    <property type="match status" value="3"/>
</dbReference>
<gene>
    <name evidence="15" type="primary">SORBS1</name>
</gene>
<evidence type="ECO:0000256" key="11">
    <source>
        <dbReference type="PROSITE-ProRule" id="PRU00192"/>
    </source>
</evidence>
<dbReference type="AlphaFoldDB" id="A0A8C8ZI99"/>
<feature type="domain" description="SoHo" evidence="14">
    <location>
        <begin position="367"/>
        <end position="449"/>
    </location>
</feature>
<dbReference type="PROSITE" id="PS50831">
    <property type="entry name" value="SOHO"/>
    <property type="match status" value="1"/>
</dbReference>
<feature type="region of interest" description="Disordered" evidence="12">
    <location>
        <begin position="609"/>
        <end position="631"/>
    </location>
</feature>
<feature type="region of interest" description="Disordered" evidence="12">
    <location>
        <begin position="672"/>
        <end position="697"/>
    </location>
</feature>
<name>A0A8C8ZI99_PROSS</name>
<dbReference type="Proteomes" id="UP000694414">
    <property type="component" value="Unplaced"/>
</dbReference>
<evidence type="ECO:0000256" key="9">
    <source>
        <dbReference type="ARBA" id="ARBA00022949"/>
    </source>
</evidence>
<dbReference type="GO" id="GO:0031589">
    <property type="term" value="P:cell-substrate adhesion"/>
    <property type="evidence" value="ECO:0007669"/>
    <property type="project" value="TreeGrafter"/>
</dbReference>
<feature type="region of interest" description="Disordered" evidence="12">
    <location>
        <begin position="76"/>
        <end position="373"/>
    </location>
</feature>
<feature type="compositionally biased region" description="Low complexity" evidence="12">
    <location>
        <begin position="186"/>
        <end position="207"/>
    </location>
</feature>
<dbReference type="Ensembl" id="ENSPSMT00000017930.1">
    <property type="protein sequence ID" value="ENSPSMP00000015453.1"/>
    <property type="gene ID" value="ENSPSMG00000009963.1"/>
</dbReference>
<keyword evidence="16" id="KW-1185">Reference proteome</keyword>
<evidence type="ECO:0000256" key="8">
    <source>
        <dbReference type="ARBA" id="ARBA00022737"/>
    </source>
</evidence>
<feature type="compositionally biased region" description="Basic and acidic residues" evidence="12">
    <location>
        <begin position="940"/>
        <end position="954"/>
    </location>
</feature>
<keyword evidence="4 11" id="KW-0728">SH3 domain</keyword>
<dbReference type="SUPFAM" id="SSF50044">
    <property type="entry name" value="SH3-domain"/>
    <property type="match status" value="3"/>
</dbReference>
<dbReference type="GO" id="GO:0005886">
    <property type="term" value="C:plasma membrane"/>
    <property type="evidence" value="ECO:0007669"/>
    <property type="project" value="UniProtKB-SubCell"/>
</dbReference>
<sequence length="1109" mass="123084">MSSECDAGASKAVVNGLAPGSDGQDKATADPLRARSISAVKIIPVKTVKNASGLVLPTDMDPTKICTGKGAVTLRASSSYKEIPSSTPVSPQETPQHTSKPGLEPEQSPTDEWRLSSHADANGNAQPSSLAAKGYRSVHPNLPSDKPQGATSSSPAQPEVIVVPLCLVNTDRGQEGTARPPASLGPPDRVPTVPATAPAASPLTFPTLDDFIPPHLQRRPQHSQPASASGSLPPVSQTPPSFSPPPPLVPPVPEDLRRVSEPEPTGAVSSTDSSPVLNEVSSSRIGTDSQAFTPVSKSSSAYPSTTIVNPTIVLLQHNREQQKRLSSLSDPASERRVGEQDSVPTQEKSTSPGRAAEKKAKDDSRRVVKSAQDLSDVSMDEVGIPLRNTERSKDWYKTMFKQIHKLNRDTPQENPYFPTYKFPELPEIQPASEDDDSDLYSPRYSFSEDTKSPLSVPRSKSEMSCFDGEKVVKRSATLPLPARSSSLKSSPERNDWEPPDKKVDTRKYRAEPKSIYEYQPGKSSVLTNEKMSRDISPEEIDLKNEPWYKFFSELEFGKPPPKKIWDYTPGDCSILPREDRKTNLDKDLNLCQTELEADLEKMETLNKAPSANLPQSSAVSPTPEISPEPPGYIYSSNFHAVKRESDGAPGDLASLENERQIYKSVLEGGDIPLQGLSGLKRPSSSASTKDSESPRHFIPADYLESTEEFIRRRHDDKEKLLADQRRLKREQEEADIAARRHTGVIPTHHQFITNERFGDLLNIDDTAKRKSGSEMRPARAKFDFKAQTLKELPLQKGDIVYIYKQIDQNWYEGEHHGRVGIFPRTYVELLPPAEKAQPKKLTPVQVLEYGEAIAKFNFNGDTQVEMSFRKGERITLLRQVDENWYEGRIPGTSRQGIFPITYVDVIKRPLVKNPMEYVDLPYSSSPSRSATASPQPWQEENGHYERKAEREAGERCPGGPKISKKSCLKPSDVVRCLSTEQRLSDLHTPEESRPGKSLGGPFPGREAEQPERHRGGEQAERRAAQRGGSQQPQAQQRRVTPDRSQTSQDLFSYQALYSYIPQNDDELELRDGDIVDVMEKCDDGWFVGTSRRTRQFGTFPGNYVKPLYL</sequence>
<keyword evidence="5" id="KW-1003">Cell membrane</keyword>
<dbReference type="SMART" id="SM00459">
    <property type="entry name" value="Sorb"/>
    <property type="match status" value="1"/>
</dbReference>
<evidence type="ECO:0000256" key="12">
    <source>
        <dbReference type="SAM" id="MobiDB-lite"/>
    </source>
</evidence>
<evidence type="ECO:0000256" key="5">
    <source>
        <dbReference type="ARBA" id="ARBA00022475"/>
    </source>
</evidence>
<comment type="subcellular location">
    <subcellularLocation>
        <location evidence="2">Cell junction</location>
        <location evidence="2">Focal adhesion</location>
    </subcellularLocation>
    <subcellularLocation>
        <location evidence="1">Cell membrane</location>
    </subcellularLocation>
    <subcellularLocation>
        <location evidence="3">Cytoplasm</location>
    </subcellularLocation>
</comment>
<feature type="region of interest" description="Disordered" evidence="12">
    <location>
        <begin position="980"/>
        <end position="1047"/>
    </location>
</feature>
<dbReference type="InterPro" id="IPR001452">
    <property type="entry name" value="SH3_domain"/>
</dbReference>
<organism evidence="15 16">
    <name type="scientific">Prolemur simus</name>
    <name type="common">Greater bamboo lemur</name>
    <name type="synonym">Hapalemur simus</name>
    <dbReference type="NCBI Taxonomy" id="1328070"/>
    <lineage>
        <taxon>Eukaryota</taxon>
        <taxon>Metazoa</taxon>
        <taxon>Chordata</taxon>
        <taxon>Craniata</taxon>
        <taxon>Vertebrata</taxon>
        <taxon>Euteleostomi</taxon>
        <taxon>Mammalia</taxon>
        <taxon>Eutheria</taxon>
        <taxon>Euarchontoglires</taxon>
        <taxon>Primates</taxon>
        <taxon>Strepsirrhini</taxon>
        <taxon>Lemuriformes</taxon>
        <taxon>Lemuridae</taxon>
        <taxon>Prolemur</taxon>
    </lineage>
</organism>
<feature type="domain" description="SH3" evidence="13">
    <location>
        <begin position="773"/>
        <end position="832"/>
    </location>
</feature>
<feature type="compositionally biased region" description="Polar residues" evidence="12">
    <location>
        <begin position="342"/>
        <end position="352"/>
    </location>
</feature>
<feature type="compositionally biased region" description="Polar residues" evidence="12">
    <location>
        <begin position="609"/>
        <end position="620"/>
    </location>
</feature>
<dbReference type="FunFam" id="2.30.30.40:FF:000003">
    <property type="entry name" value="Sorbin and SH3 domain-containing protein 1 isoform 2"/>
    <property type="match status" value="1"/>
</dbReference>
<dbReference type="InterPro" id="IPR035610">
    <property type="entry name" value="SORBS1_SH3_1"/>
</dbReference>
<dbReference type="InterPro" id="IPR035606">
    <property type="entry name" value="SORBS1_SH3"/>
</dbReference>
<keyword evidence="9" id="KW-0965">Cell junction</keyword>
<dbReference type="InterPro" id="IPR003127">
    <property type="entry name" value="SoHo_dom"/>
</dbReference>
<dbReference type="GO" id="GO:0005737">
    <property type="term" value="C:cytoplasm"/>
    <property type="evidence" value="ECO:0007669"/>
    <property type="project" value="UniProtKB-SubCell"/>
</dbReference>
<feature type="compositionally biased region" description="Low complexity" evidence="12">
    <location>
        <begin position="1025"/>
        <end position="1038"/>
    </location>
</feature>
<keyword evidence="10" id="KW-0472">Membrane</keyword>
<protein>
    <submittedName>
        <fullName evidence="15">Sorbin and SH3 domain containing 1</fullName>
    </submittedName>
</protein>
<dbReference type="PRINTS" id="PR00452">
    <property type="entry name" value="SH3DOMAIN"/>
</dbReference>
<dbReference type="PANTHER" id="PTHR14167:SF64">
    <property type="entry name" value="SORBIN AND SH3 DOMAIN-CONTAINING PROTEIN 1"/>
    <property type="match status" value="1"/>
</dbReference>
<dbReference type="GO" id="GO:0005634">
    <property type="term" value="C:nucleus"/>
    <property type="evidence" value="ECO:0007669"/>
    <property type="project" value="TreeGrafter"/>
</dbReference>
<dbReference type="GeneTree" id="ENSGT00940000158658"/>
<dbReference type="FunFam" id="2.30.30.40:FF:000001">
    <property type="entry name" value="Sorbin and SH3 domain-containing protein 1 isoform 2"/>
    <property type="match status" value="1"/>
</dbReference>
<evidence type="ECO:0000259" key="14">
    <source>
        <dbReference type="PROSITE" id="PS50831"/>
    </source>
</evidence>
<dbReference type="Pfam" id="PF02208">
    <property type="entry name" value="Sorb"/>
    <property type="match status" value="1"/>
</dbReference>
<dbReference type="FunFam" id="2.30.30.40:FF:000004">
    <property type="entry name" value="Sorbin and SH3 domain-containing protein 1 isoform 2"/>
    <property type="match status" value="1"/>
</dbReference>
<dbReference type="PRINTS" id="PR00499">
    <property type="entry name" value="P67PHOX"/>
</dbReference>
<feature type="region of interest" description="Disordered" evidence="12">
    <location>
        <begin position="922"/>
        <end position="964"/>
    </location>
</feature>
<dbReference type="InterPro" id="IPR036028">
    <property type="entry name" value="SH3-like_dom_sf"/>
</dbReference>
<keyword evidence="7" id="KW-0597">Phosphoprotein</keyword>
<dbReference type="Pfam" id="PF00018">
    <property type="entry name" value="SH3_1"/>
    <property type="match status" value="1"/>
</dbReference>
<feature type="domain" description="SH3" evidence="13">
    <location>
        <begin position="847"/>
        <end position="908"/>
    </location>
</feature>
<feature type="compositionally biased region" description="Basic and acidic residues" evidence="12">
    <location>
        <begin position="982"/>
        <end position="994"/>
    </location>
</feature>
<feature type="compositionally biased region" description="Basic and acidic residues" evidence="12">
    <location>
        <begin position="355"/>
        <end position="366"/>
    </location>
</feature>
<keyword evidence="6" id="KW-0963">Cytoplasm</keyword>
<dbReference type="GO" id="GO:0005925">
    <property type="term" value="C:focal adhesion"/>
    <property type="evidence" value="ECO:0007669"/>
    <property type="project" value="UniProtKB-SubCell"/>
</dbReference>
<dbReference type="SMART" id="SM00326">
    <property type="entry name" value="SH3"/>
    <property type="match status" value="3"/>
</dbReference>
<evidence type="ECO:0000256" key="3">
    <source>
        <dbReference type="ARBA" id="ARBA00004496"/>
    </source>
</evidence>
<feature type="region of interest" description="Disordered" evidence="12">
    <location>
        <begin position="406"/>
        <end position="514"/>
    </location>
</feature>
<keyword evidence="8" id="KW-0677">Repeat</keyword>
<dbReference type="InterPro" id="IPR035611">
    <property type="entry name" value="SORBS1_SH3_2"/>
</dbReference>
<dbReference type="CDD" id="cd11922">
    <property type="entry name" value="SH3_Sorbs1_2"/>
    <property type="match status" value="1"/>
</dbReference>
<evidence type="ECO:0000256" key="4">
    <source>
        <dbReference type="ARBA" id="ARBA00022443"/>
    </source>
</evidence>
<evidence type="ECO:0000256" key="10">
    <source>
        <dbReference type="ARBA" id="ARBA00023136"/>
    </source>
</evidence>
<accession>A0A8C8ZI99</accession>
<evidence type="ECO:0000259" key="13">
    <source>
        <dbReference type="PROSITE" id="PS50002"/>
    </source>
</evidence>
<feature type="compositionally biased region" description="Polar residues" evidence="12">
    <location>
        <begin position="267"/>
        <end position="309"/>
    </location>
</feature>
<dbReference type="InterPro" id="IPR050384">
    <property type="entry name" value="Endophilin_SH3RF"/>
</dbReference>
<proteinExistence type="predicted"/>
<evidence type="ECO:0000256" key="1">
    <source>
        <dbReference type="ARBA" id="ARBA00004236"/>
    </source>
</evidence>
<evidence type="ECO:0000313" key="16">
    <source>
        <dbReference type="Proteomes" id="UP000694414"/>
    </source>
</evidence>
<feature type="domain" description="SH3" evidence="13">
    <location>
        <begin position="1048"/>
        <end position="1109"/>
    </location>
</feature>
<dbReference type="PANTHER" id="PTHR14167">
    <property type="entry name" value="SH3 DOMAIN-CONTAINING"/>
    <property type="match status" value="1"/>
</dbReference>
<evidence type="ECO:0000313" key="15">
    <source>
        <dbReference type="Ensembl" id="ENSPSMP00000015453.1"/>
    </source>
</evidence>